<organism evidence="1 2">
    <name type="scientific">Podospora bellae-mahoneyi</name>
    <dbReference type="NCBI Taxonomy" id="2093777"/>
    <lineage>
        <taxon>Eukaryota</taxon>
        <taxon>Fungi</taxon>
        <taxon>Dikarya</taxon>
        <taxon>Ascomycota</taxon>
        <taxon>Pezizomycotina</taxon>
        <taxon>Sordariomycetes</taxon>
        <taxon>Sordariomycetidae</taxon>
        <taxon>Sordariales</taxon>
        <taxon>Podosporaceae</taxon>
        <taxon>Podospora</taxon>
    </lineage>
</organism>
<gene>
    <name evidence="1" type="ORF">QC761_0095940</name>
</gene>
<comment type="caution">
    <text evidence="1">The sequence shown here is derived from an EMBL/GenBank/DDBJ whole genome shotgun (WGS) entry which is preliminary data.</text>
</comment>
<protein>
    <submittedName>
        <fullName evidence="1">Uncharacterized protein</fullName>
    </submittedName>
</protein>
<proteinExistence type="predicted"/>
<sequence length="60" mass="6976">MLIIGFDRSSQRSSRAMGRWSLFRIGYQYPNQSTCLPYEGPKSYVAGDKRLFSNYQTQSM</sequence>
<keyword evidence="2" id="KW-1185">Reference proteome</keyword>
<dbReference type="EMBL" id="JAFFGZ010000008">
    <property type="protein sequence ID" value="KAK4640826.1"/>
    <property type="molecule type" value="Genomic_DNA"/>
</dbReference>
<reference evidence="1 2" key="1">
    <citation type="journal article" date="2023" name="bioRxiv">
        <title>High-quality genome assemblies of four members of thePodospora anserinaspecies complex.</title>
        <authorList>
            <person name="Ament-Velasquez S.L."/>
            <person name="Vogan A.A."/>
            <person name="Wallerman O."/>
            <person name="Hartmann F."/>
            <person name="Gautier V."/>
            <person name="Silar P."/>
            <person name="Giraud T."/>
            <person name="Johannesson H."/>
        </authorList>
    </citation>
    <scope>NUCLEOTIDE SEQUENCE [LARGE SCALE GENOMIC DNA]</scope>
    <source>
        <strain evidence="1 2">CBS 112042</strain>
    </source>
</reference>
<evidence type="ECO:0000313" key="1">
    <source>
        <dbReference type="EMBL" id="KAK4640826.1"/>
    </source>
</evidence>
<dbReference type="GeneID" id="87892389"/>
<dbReference type="RefSeq" id="XP_062729802.1">
    <property type="nucleotide sequence ID" value="XM_062873026.1"/>
</dbReference>
<accession>A0ABR0FA14</accession>
<dbReference type="Proteomes" id="UP001322138">
    <property type="component" value="Unassembled WGS sequence"/>
</dbReference>
<name>A0ABR0FA14_9PEZI</name>
<evidence type="ECO:0000313" key="2">
    <source>
        <dbReference type="Proteomes" id="UP001322138"/>
    </source>
</evidence>